<gene>
    <name evidence="3" type="ORF">Drose_27930</name>
</gene>
<dbReference type="InterPro" id="IPR002397">
    <property type="entry name" value="Cyt_P450_B"/>
</dbReference>
<sequence length="401" mass="44361">MTASVGSGFDAVLDPVNRHNPYPLYTSLRRTPVDRQPDGTYVVTTFREVADLLHDPRVSSQLDSDLDAADPHARIGLPPSFLRLDPPEHDRLRRLATRPFGPPHSPHRVDDLQPKLEDIVARLVRDLPGSTVDLVDHFAYPLPVLVICSLLGVPVEDEPKFRGWIDTALQSIDPRRARQEQLDAAHAGFRDLAGYLGDLVDRRTAEPGDDLLSALATDDGPDGRMTREQLISTAVLLLIAGHETTVNLVANAALVLLRQPVWLDRLRADDGLVIPFVEEVLRWDPPVQMLPWRRALSDIPLAGTTIPQGASITLVLAAANRDPQEIPDPDRFDPQRRQIRHLGFGDGIHYCFGAPLARLEAQVALRGLAPVLAHARLLEDPPVYRMSAILRGPRHLRVALG</sequence>
<evidence type="ECO:0000256" key="1">
    <source>
        <dbReference type="ARBA" id="ARBA00010617"/>
    </source>
</evidence>
<name>A0ABY5YYY4_9ACTN</name>
<comment type="similarity">
    <text evidence="1 2">Belongs to the cytochrome P450 family.</text>
</comment>
<dbReference type="SUPFAM" id="SSF48264">
    <property type="entry name" value="Cytochrome P450"/>
    <property type="match status" value="1"/>
</dbReference>
<proteinExistence type="inferred from homology"/>
<keyword evidence="2" id="KW-0349">Heme</keyword>
<dbReference type="PRINTS" id="PR00359">
    <property type="entry name" value="BP450"/>
</dbReference>
<accession>A0ABY5YYY4</accession>
<dbReference type="RefSeq" id="WP_260724316.1">
    <property type="nucleotide sequence ID" value="NZ_BAAABS010000082.1"/>
</dbReference>
<dbReference type="Gene3D" id="1.10.630.10">
    <property type="entry name" value="Cytochrome P450"/>
    <property type="match status" value="1"/>
</dbReference>
<dbReference type="InterPro" id="IPR001128">
    <property type="entry name" value="Cyt_P450"/>
</dbReference>
<dbReference type="PANTHER" id="PTHR46696:SF1">
    <property type="entry name" value="CYTOCHROME P450 YJIB-RELATED"/>
    <property type="match status" value="1"/>
</dbReference>
<dbReference type="Pfam" id="PF00067">
    <property type="entry name" value="p450"/>
    <property type="match status" value="1"/>
</dbReference>
<dbReference type="InterPro" id="IPR017972">
    <property type="entry name" value="Cyt_P450_CS"/>
</dbReference>
<evidence type="ECO:0000313" key="3">
    <source>
        <dbReference type="EMBL" id="UWZ34974.1"/>
    </source>
</evidence>
<keyword evidence="2" id="KW-0560">Oxidoreductase</keyword>
<dbReference type="InterPro" id="IPR036396">
    <property type="entry name" value="Cyt_P450_sf"/>
</dbReference>
<dbReference type="PROSITE" id="PS00086">
    <property type="entry name" value="CYTOCHROME_P450"/>
    <property type="match status" value="1"/>
</dbReference>
<keyword evidence="4" id="KW-1185">Reference proteome</keyword>
<dbReference type="PANTHER" id="PTHR46696">
    <property type="entry name" value="P450, PUTATIVE (EUROFUNG)-RELATED"/>
    <property type="match status" value="1"/>
</dbReference>
<dbReference type="EMBL" id="CP073721">
    <property type="protein sequence ID" value="UWZ34974.1"/>
    <property type="molecule type" value="Genomic_DNA"/>
</dbReference>
<keyword evidence="2" id="KW-0408">Iron</keyword>
<protein>
    <submittedName>
        <fullName evidence="3">Cytochrome P450</fullName>
    </submittedName>
</protein>
<dbReference type="CDD" id="cd20625">
    <property type="entry name" value="CYP164-like"/>
    <property type="match status" value="1"/>
</dbReference>
<evidence type="ECO:0000256" key="2">
    <source>
        <dbReference type="RuleBase" id="RU000461"/>
    </source>
</evidence>
<keyword evidence="2" id="KW-0503">Monooxygenase</keyword>
<organism evidence="3 4">
    <name type="scientific">Dactylosporangium roseum</name>
    <dbReference type="NCBI Taxonomy" id="47989"/>
    <lineage>
        <taxon>Bacteria</taxon>
        <taxon>Bacillati</taxon>
        <taxon>Actinomycetota</taxon>
        <taxon>Actinomycetes</taxon>
        <taxon>Micromonosporales</taxon>
        <taxon>Micromonosporaceae</taxon>
        <taxon>Dactylosporangium</taxon>
    </lineage>
</organism>
<dbReference type="Proteomes" id="UP001058271">
    <property type="component" value="Chromosome"/>
</dbReference>
<keyword evidence="2" id="KW-0479">Metal-binding</keyword>
<evidence type="ECO:0000313" key="4">
    <source>
        <dbReference type="Proteomes" id="UP001058271"/>
    </source>
</evidence>
<reference evidence="3" key="1">
    <citation type="submission" date="2021-04" db="EMBL/GenBank/DDBJ databases">
        <title>Biosynthetic gene clusters of Dactylosporangioum roseum.</title>
        <authorList>
            <person name="Hartkoorn R.C."/>
            <person name="Beaudoing E."/>
            <person name="Hot D."/>
            <person name="Moureu S."/>
        </authorList>
    </citation>
    <scope>NUCLEOTIDE SEQUENCE</scope>
    <source>
        <strain evidence="3">NRRL B-16295</strain>
    </source>
</reference>